<comment type="function">
    <text evidence="9">Probable S-adenosyl-L-methionine-dependent methyltransferase that acts as a component of the wybutosine biosynthesis pathway. Wybutosine is a hyper modified guanosine with a tricyclic base found at the 3'-position adjacent to the anticodon of eukaryotic phenylalanine tRNA.</text>
</comment>
<dbReference type="SUPFAM" id="SSF111278">
    <property type="entry name" value="SSo0622-like"/>
    <property type="match status" value="1"/>
</dbReference>
<evidence type="ECO:0000256" key="3">
    <source>
        <dbReference type="ARBA" id="ARBA00012750"/>
    </source>
</evidence>
<keyword evidence="6" id="KW-0808">Transferase</keyword>
<feature type="compositionally biased region" description="Basic and acidic residues" evidence="12">
    <location>
        <begin position="91"/>
        <end position="100"/>
    </location>
</feature>
<evidence type="ECO:0000259" key="13">
    <source>
        <dbReference type="Pfam" id="PF02676"/>
    </source>
</evidence>
<reference evidence="14" key="2">
    <citation type="submission" date="2025-09" db="UniProtKB">
        <authorList>
            <consortium name="Ensembl"/>
        </authorList>
    </citation>
    <scope>IDENTIFICATION</scope>
</reference>
<keyword evidence="5" id="KW-0489">Methyltransferase</keyword>
<keyword evidence="15" id="KW-1185">Reference proteome</keyword>
<evidence type="ECO:0000313" key="15">
    <source>
        <dbReference type="Proteomes" id="UP000264840"/>
    </source>
</evidence>
<evidence type="ECO:0000256" key="9">
    <source>
        <dbReference type="ARBA" id="ARBA00025378"/>
    </source>
</evidence>
<comment type="similarity">
    <text evidence="2">Belongs to the TYW3 family.</text>
</comment>
<dbReference type="GO" id="GO:0008168">
    <property type="term" value="F:methyltransferase activity"/>
    <property type="evidence" value="ECO:0007669"/>
    <property type="project" value="UniProtKB-KW"/>
</dbReference>
<evidence type="ECO:0000256" key="6">
    <source>
        <dbReference type="ARBA" id="ARBA00022679"/>
    </source>
</evidence>
<evidence type="ECO:0000256" key="8">
    <source>
        <dbReference type="ARBA" id="ARBA00022694"/>
    </source>
</evidence>
<dbReference type="InterPro" id="IPR036602">
    <property type="entry name" value="tRNA_yW-synthesising-like_sf"/>
</dbReference>
<evidence type="ECO:0000313" key="14">
    <source>
        <dbReference type="Ensembl" id="ENSHBUP00000013938.1"/>
    </source>
</evidence>
<feature type="compositionally biased region" description="Basic residues" evidence="12">
    <location>
        <begin position="80"/>
        <end position="90"/>
    </location>
</feature>
<dbReference type="Gene3D" id="3.30.1960.10">
    <property type="entry name" value="tRNA wybutosine-synthesizing-like"/>
    <property type="match status" value="1"/>
</dbReference>
<dbReference type="InterPro" id="IPR003827">
    <property type="entry name" value="tRNA_yW-synthesising"/>
</dbReference>
<evidence type="ECO:0000256" key="5">
    <source>
        <dbReference type="ARBA" id="ARBA00022603"/>
    </source>
</evidence>
<proteinExistence type="inferred from homology"/>
<accession>A0A3Q2VZ97</accession>
<evidence type="ECO:0000256" key="11">
    <source>
        <dbReference type="ARBA" id="ARBA00049202"/>
    </source>
</evidence>
<dbReference type="GO" id="GO:0008033">
    <property type="term" value="P:tRNA processing"/>
    <property type="evidence" value="ECO:0007669"/>
    <property type="project" value="UniProtKB-KW"/>
</dbReference>
<comment type="catalytic activity">
    <reaction evidence="11">
        <text>4-demethyl-7-[(3S)-3-amino-3-carboxypropyl]wyosine(37) in tRNA(Phe) + S-adenosyl-L-methionine = 7-[(3S)-3-amino-3-carboxypropyl]wyosine(37) in tRNA(Phe) + S-adenosyl-L-homocysteine + H(+)</text>
        <dbReference type="Rhea" id="RHEA:36635"/>
        <dbReference type="Rhea" id="RHEA-COMP:10378"/>
        <dbReference type="Rhea" id="RHEA-COMP:10379"/>
        <dbReference type="ChEBI" id="CHEBI:15378"/>
        <dbReference type="ChEBI" id="CHEBI:57856"/>
        <dbReference type="ChEBI" id="CHEBI:59789"/>
        <dbReference type="ChEBI" id="CHEBI:73543"/>
        <dbReference type="ChEBI" id="CHEBI:73550"/>
        <dbReference type="EC" id="2.1.1.282"/>
    </reaction>
</comment>
<dbReference type="Pfam" id="PF02676">
    <property type="entry name" value="TYW3"/>
    <property type="match status" value="1"/>
</dbReference>
<evidence type="ECO:0000256" key="10">
    <source>
        <dbReference type="ARBA" id="ARBA00030554"/>
    </source>
</evidence>
<feature type="domain" description="tRNA wybutosine-synthesizing protein" evidence="13">
    <location>
        <begin position="8"/>
        <end position="56"/>
    </location>
</feature>
<evidence type="ECO:0000256" key="12">
    <source>
        <dbReference type="SAM" id="MobiDB-lite"/>
    </source>
</evidence>
<dbReference type="AlphaFoldDB" id="A0A3Q2VZ97"/>
<evidence type="ECO:0000256" key="1">
    <source>
        <dbReference type="ARBA" id="ARBA00004797"/>
    </source>
</evidence>
<dbReference type="STRING" id="8153.ENSHBUP00000013938"/>
<reference evidence="14" key="1">
    <citation type="submission" date="2025-08" db="UniProtKB">
        <authorList>
            <consortium name="Ensembl"/>
        </authorList>
    </citation>
    <scope>IDENTIFICATION</scope>
</reference>
<protein>
    <recommendedName>
        <fullName evidence="4">tRNA wybutosine-synthesizing protein 3 homolog</fullName>
        <ecNumber evidence="3">2.1.1.282</ecNumber>
    </recommendedName>
    <alternativeName>
        <fullName evidence="10">tRNA(Phe) 7-((3-amino-3-carboxypropyl)-4-demethylwyosine(37)-N(4))-methyltransferase</fullName>
    </alternativeName>
</protein>
<name>A0A3Q2VZ97_HAPBU</name>
<dbReference type="PANTHER" id="PTHR48418:SF1">
    <property type="entry name" value="TRNA WYBUTOSINE-SYNTHESIZING PROTEIN 3"/>
    <property type="match status" value="1"/>
</dbReference>
<organism evidence="14 15">
    <name type="scientific">Haplochromis burtoni</name>
    <name type="common">Burton's mouthbrooder</name>
    <name type="synonym">Chromis burtoni</name>
    <dbReference type="NCBI Taxonomy" id="8153"/>
    <lineage>
        <taxon>Eukaryota</taxon>
        <taxon>Metazoa</taxon>
        <taxon>Chordata</taxon>
        <taxon>Craniata</taxon>
        <taxon>Vertebrata</taxon>
        <taxon>Euteleostomi</taxon>
        <taxon>Actinopterygii</taxon>
        <taxon>Neopterygii</taxon>
        <taxon>Teleostei</taxon>
        <taxon>Neoteleostei</taxon>
        <taxon>Acanthomorphata</taxon>
        <taxon>Ovalentaria</taxon>
        <taxon>Cichlomorphae</taxon>
        <taxon>Cichliformes</taxon>
        <taxon>Cichlidae</taxon>
        <taxon>African cichlids</taxon>
        <taxon>Pseudocrenilabrinae</taxon>
        <taxon>Haplochromini</taxon>
        <taxon>Haplochromis</taxon>
    </lineage>
</organism>
<keyword evidence="8" id="KW-0819">tRNA processing</keyword>
<sequence length="117" mass="13543">MYMPSLYNTAVRSTHGLEVPLSHDGTLLLPQEYITYLTQVANQKMEENHRRISRSVCRLAVKSETYWSLTGFPVKHERKKTSVYKRRRKREQHETDGCHGDGDCSVPGLEDCLDLFT</sequence>
<dbReference type="Proteomes" id="UP000264840">
    <property type="component" value="Unplaced"/>
</dbReference>
<dbReference type="EC" id="2.1.1.282" evidence="3"/>
<dbReference type="PANTHER" id="PTHR48418">
    <property type="entry name" value="TRNA WYBUTOSINE-SYNTHESIZING PROTEIN 3"/>
    <property type="match status" value="1"/>
</dbReference>
<dbReference type="Ensembl" id="ENSHBUT00000021808.1">
    <property type="protein sequence ID" value="ENSHBUP00000013938.1"/>
    <property type="gene ID" value="ENSHBUG00000015764.1"/>
</dbReference>
<dbReference type="UniPathway" id="UPA00375"/>
<comment type="pathway">
    <text evidence="1">tRNA modification; wybutosine-tRNA(Phe) biosynthesis.</text>
</comment>
<feature type="region of interest" description="Disordered" evidence="12">
    <location>
        <begin position="80"/>
        <end position="100"/>
    </location>
</feature>
<keyword evidence="7" id="KW-0949">S-adenosyl-L-methionine</keyword>
<evidence type="ECO:0000256" key="2">
    <source>
        <dbReference type="ARBA" id="ARBA00008569"/>
    </source>
</evidence>
<dbReference type="GO" id="GO:0032259">
    <property type="term" value="P:methylation"/>
    <property type="evidence" value="ECO:0007669"/>
    <property type="project" value="UniProtKB-KW"/>
</dbReference>
<evidence type="ECO:0000256" key="7">
    <source>
        <dbReference type="ARBA" id="ARBA00022691"/>
    </source>
</evidence>
<evidence type="ECO:0000256" key="4">
    <source>
        <dbReference type="ARBA" id="ARBA00016536"/>
    </source>
</evidence>
<dbReference type="GeneTree" id="ENSGT00940000170376"/>